<gene>
    <name evidence="1" type="ordered locus">GDI1065</name>
</gene>
<dbReference type="Proteomes" id="UP000001176">
    <property type="component" value="Chromosome"/>
</dbReference>
<sequence length="90" mass="10273">MMMAFIDAHREDLGIEPICRELAIAPSSYHEHAVRLADPARRPARARRDDELKDEIKRVYDASSKLYGRAKSGIRCAVKALRWPNAPWNA</sequence>
<dbReference type="KEGG" id="gdi:GDI1065"/>
<evidence type="ECO:0000313" key="2">
    <source>
        <dbReference type="Proteomes" id="UP000001176"/>
    </source>
</evidence>
<evidence type="ECO:0000313" key="1">
    <source>
        <dbReference type="EMBL" id="CAP55008.1"/>
    </source>
</evidence>
<organism evidence="1 2">
    <name type="scientific">Gluconacetobacter diazotrophicus (strain ATCC 49037 / DSM 5601 / CCUG 37298 / CIP 103539 / LMG 7603 / PAl5)</name>
    <dbReference type="NCBI Taxonomy" id="272568"/>
    <lineage>
        <taxon>Bacteria</taxon>
        <taxon>Pseudomonadati</taxon>
        <taxon>Pseudomonadota</taxon>
        <taxon>Alphaproteobacteria</taxon>
        <taxon>Acetobacterales</taxon>
        <taxon>Acetobacteraceae</taxon>
        <taxon>Gluconacetobacter</taxon>
    </lineage>
</organism>
<proteinExistence type="predicted"/>
<name>A9HCX0_GLUDA</name>
<protein>
    <submittedName>
        <fullName evidence="1">Putative transposase</fullName>
    </submittedName>
</protein>
<dbReference type="AlphaFoldDB" id="A9HCX0"/>
<dbReference type="EMBL" id="AM889285">
    <property type="protein sequence ID" value="CAP55008.1"/>
    <property type="molecule type" value="Genomic_DNA"/>
</dbReference>
<accession>A9HCX0</accession>
<reference evidence="1 2" key="1">
    <citation type="journal article" date="2009" name="BMC Genomics">
        <title>Complete genome sequence of the sugarcane nitrogen-fixing endophyte Gluconacetobacter diazotrophicus Pal5.</title>
        <authorList>
            <person name="Bertalan M."/>
            <person name="Albano R."/>
            <person name="Padua V."/>
            <person name="Rouws L."/>
            <person name="Rojas C."/>
            <person name="Hemerly A."/>
            <person name="Teixeira K."/>
            <person name="Schwab S."/>
            <person name="Araujo J."/>
            <person name="Oliveira A."/>
            <person name="Franca L."/>
            <person name="Magalhaes V."/>
            <person name="Alqueres S."/>
            <person name="Cardoso A."/>
            <person name="Almeida W."/>
            <person name="Loureiro M.M."/>
            <person name="Nogueira E."/>
            <person name="Cidade D."/>
            <person name="Oliveira D."/>
            <person name="Simao T."/>
            <person name="Macedo J."/>
            <person name="Valadao A."/>
            <person name="Dreschsel M."/>
            <person name="Freitas F."/>
            <person name="Vidal M."/>
            <person name="Guedes H."/>
            <person name="Rodrigues E."/>
            <person name="Meneses C."/>
            <person name="Brioso P."/>
            <person name="Pozzer L."/>
            <person name="Figueiredo D."/>
            <person name="Montano H."/>
            <person name="Junior J."/>
            <person name="Filho G."/>
            <person name="Flores V."/>
            <person name="Ferreira B."/>
            <person name="Branco A."/>
            <person name="Gonzalez P."/>
            <person name="Guillobel H."/>
            <person name="Lemos M."/>
            <person name="Seibel L."/>
            <person name="Macedo J."/>
            <person name="Alves-Ferreira M."/>
            <person name="Sachetto-Martins G."/>
            <person name="Coelho A."/>
            <person name="Santos E."/>
            <person name="Amaral G."/>
            <person name="Neves A."/>
            <person name="Pacheco A.B."/>
            <person name="Carvalho D."/>
            <person name="Lery L."/>
            <person name="Bisch P."/>
            <person name="Rossle S.C."/>
            <person name="Urmenyi T."/>
            <person name="Kruger W.V."/>
            <person name="Martins O."/>
            <person name="Baldani J.I."/>
            <person name="Ferreira P.C."/>
        </authorList>
    </citation>
    <scope>NUCLEOTIDE SEQUENCE [LARGE SCALE GENOMIC DNA]</scope>
    <source>
        <strain evidence="2">ATCC 49037 / DSM 5601 / CCUG 37298 / CIP 103539 / LMG 7603 / PAl5</strain>
    </source>
</reference>
<keyword evidence="2" id="KW-1185">Reference proteome</keyword>